<evidence type="ECO:0000313" key="5">
    <source>
        <dbReference type="EMBL" id="MUN28397.1"/>
    </source>
</evidence>
<dbReference type="Gene3D" id="2.30.42.10">
    <property type="match status" value="1"/>
</dbReference>
<keyword evidence="6" id="KW-1185">Reference proteome</keyword>
<protein>
    <submittedName>
        <fullName evidence="5">Trypsin-like serine protease</fullName>
    </submittedName>
</protein>
<dbReference type="PROSITE" id="PS50106">
    <property type="entry name" value="PDZ"/>
    <property type="match status" value="1"/>
</dbReference>
<dbReference type="GO" id="GO:0004252">
    <property type="term" value="F:serine-type endopeptidase activity"/>
    <property type="evidence" value="ECO:0007669"/>
    <property type="project" value="InterPro"/>
</dbReference>
<proteinExistence type="inferred from homology"/>
<comment type="caution">
    <text evidence="5">The sequence shown here is derived from an EMBL/GenBank/DDBJ whole genome shotgun (WGS) entry which is preliminary data.</text>
</comment>
<accession>A0A6A9QGR1</accession>
<name>A0A6A9QGR1_SULME</name>
<dbReference type="Gene3D" id="2.40.10.10">
    <property type="entry name" value="Trypsin-like serine proteases"/>
    <property type="match status" value="2"/>
</dbReference>
<dbReference type="InterPro" id="IPR009003">
    <property type="entry name" value="Peptidase_S1_PA"/>
</dbReference>
<evidence type="ECO:0000256" key="1">
    <source>
        <dbReference type="ARBA" id="ARBA00010541"/>
    </source>
</evidence>
<comment type="similarity">
    <text evidence="1">Belongs to the peptidase S1C family.</text>
</comment>
<reference evidence="5 6" key="1">
    <citation type="submission" date="2019-10" db="EMBL/GenBank/DDBJ databases">
        <title>Sequencing and Assembly of Multiple Reported Metal-Biooxidizing Members of the Extremely Thermoacidophilic Archaeal Family Sulfolobaceae.</title>
        <authorList>
            <person name="Counts J.A."/>
            <person name="Kelly R.M."/>
        </authorList>
    </citation>
    <scope>NUCLEOTIDE SEQUENCE [LARGE SCALE GENOMIC DNA]</scope>
    <source>
        <strain evidence="5 6">DSM 6482</strain>
    </source>
</reference>
<dbReference type="Pfam" id="PF13365">
    <property type="entry name" value="Trypsin_2"/>
    <property type="match status" value="1"/>
</dbReference>
<dbReference type="InterPro" id="IPR001940">
    <property type="entry name" value="Peptidase_S1C"/>
</dbReference>
<keyword evidence="3" id="KW-0378">Hydrolase</keyword>
<dbReference type="RefSeq" id="WP_054838048.1">
    <property type="nucleotide sequence ID" value="NZ_BBBY01000004.1"/>
</dbReference>
<dbReference type="PANTHER" id="PTHR22939:SF129">
    <property type="entry name" value="SERINE PROTEASE HTRA2, MITOCHONDRIAL"/>
    <property type="match status" value="1"/>
</dbReference>
<dbReference type="SUPFAM" id="SSF50156">
    <property type="entry name" value="PDZ domain-like"/>
    <property type="match status" value="1"/>
</dbReference>
<sequence length="310" mass="33639">MISLNDLIERVSQSVVTIVSRPFSINDYVQGRTIQGGSGFFVSKNYVATNMHVVEGADEVQILTKDSLTIKGKVVHVNPITDLALIETNIEVPSLPKGNNVRIGDFVIVLGSPFLFDLGDLTVSFGIVSSTNREIKSPFGYNMIVHQTDAAVNPGNSGGPVINMDGQVVGIAQSHLEKSENINFMVPMISLNSFIANVSKNGQYVAPYTGIERVRVVNKTIAKMFNLPVERGLMIQRISPGSPAERAGLTVGDVILYANGAETPSTLSLWEVSERVAPGVLNLIVLRDGRKYAARLEVEGRKIEHQGHLE</sequence>
<dbReference type="GO" id="GO:0006508">
    <property type="term" value="P:proteolysis"/>
    <property type="evidence" value="ECO:0007669"/>
    <property type="project" value="UniProtKB-KW"/>
</dbReference>
<dbReference type="InterPro" id="IPR036034">
    <property type="entry name" value="PDZ_sf"/>
</dbReference>
<dbReference type="InterPro" id="IPR001478">
    <property type="entry name" value="PDZ"/>
</dbReference>
<evidence type="ECO:0000256" key="3">
    <source>
        <dbReference type="ARBA" id="ARBA00022801"/>
    </source>
</evidence>
<feature type="domain" description="PDZ" evidence="4">
    <location>
        <begin position="213"/>
        <end position="260"/>
    </location>
</feature>
<dbReference type="PANTHER" id="PTHR22939">
    <property type="entry name" value="SERINE PROTEASE FAMILY S1C HTRA-RELATED"/>
    <property type="match status" value="1"/>
</dbReference>
<dbReference type="InterPro" id="IPR041489">
    <property type="entry name" value="PDZ_6"/>
</dbReference>
<dbReference type="Pfam" id="PF17820">
    <property type="entry name" value="PDZ_6"/>
    <property type="match status" value="1"/>
</dbReference>
<evidence type="ECO:0000256" key="2">
    <source>
        <dbReference type="ARBA" id="ARBA00022670"/>
    </source>
</evidence>
<dbReference type="OrthoDB" id="350578at2157"/>
<dbReference type="Proteomes" id="UP000470772">
    <property type="component" value="Unassembled WGS sequence"/>
</dbReference>
<gene>
    <name evidence="5" type="ORF">GC250_02700</name>
</gene>
<organism evidence="5 6">
    <name type="scientific">Sulfuracidifex metallicus DSM 6482 = JCM 9184</name>
    <dbReference type="NCBI Taxonomy" id="523847"/>
    <lineage>
        <taxon>Archaea</taxon>
        <taxon>Thermoproteota</taxon>
        <taxon>Thermoprotei</taxon>
        <taxon>Sulfolobales</taxon>
        <taxon>Sulfolobaceae</taxon>
        <taxon>Sulfuracidifex</taxon>
    </lineage>
</organism>
<dbReference type="PRINTS" id="PR00834">
    <property type="entry name" value="PROTEASES2C"/>
</dbReference>
<dbReference type="EMBL" id="WGGD01000005">
    <property type="protein sequence ID" value="MUN28397.1"/>
    <property type="molecule type" value="Genomic_DNA"/>
</dbReference>
<evidence type="ECO:0000313" key="6">
    <source>
        <dbReference type="Proteomes" id="UP000470772"/>
    </source>
</evidence>
<dbReference type="InterPro" id="IPR043504">
    <property type="entry name" value="Peptidase_S1_PA_chymotrypsin"/>
</dbReference>
<dbReference type="SUPFAM" id="SSF50494">
    <property type="entry name" value="Trypsin-like serine proteases"/>
    <property type="match status" value="1"/>
</dbReference>
<dbReference type="AlphaFoldDB" id="A0A6A9QGR1"/>
<dbReference type="SMART" id="SM00228">
    <property type="entry name" value="PDZ"/>
    <property type="match status" value="1"/>
</dbReference>
<keyword evidence="2 5" id="KW-0645">Protease</keyword>
<evidence type="ECO:0000259" key="4">
    <source>
        <dbReference type="PROSITE" id="PS50106"/>
    </source>
</evidence>